<dbReference type="PRINTS" id="PR01490">
    <property type="entry name" value="RTXTOXIND"/>
</dbReference>
<dbReference type="AlphaFoldDB" id="I5BT63"/>
<evidence type="ECO:0000259" key="2">
    <source>
        <dbReference type="Pfam" id="PF26002"/>
    </source>
</evidence>
<dbReference type="RefSeq" id="WP_009057509.1">
    <property type="nucleotide sequence ID" value="NZ_AJYA01000077.1"/>
</dbReference>
<reference evidence="3 4" key="1">
    <citation type="submission" date="2012-05" db="EMBL/GenBank/DDBJ databases">
        <title>Genome sequence of Nitritalea halalkaliphila LW7.</title>
        <authorList>
            <person name="Jangir P.K."/>
            <person name="Singh A."/>
            <person name="Shivaji S."/>
            <person name="Sharma R."/>
        </authorList>
    </citation>
    <scope>NUCLEOTIDE SEQUENCE [LARGE SCALE GENOMIC DNA]</scope>
    <source>
        <strain evidence="3 4">LW7</strain>
    </source>
</reference>
<dbReference type="OrthoDB" id="594147at2"/>
<dbReference type="Pfam" id="PF26002">
    <property type="entry name" value="Beta-barrel_AprE"/>
    <property type="match status" value="1"/>
</dbReference>
<keyword evidence="1" id="KW-0175">Coiled coil</keyword>
<organism evidence="3 4">
    <name type="scientific">Nitritalea halalkaliphila LW7</name>
    <dbReference type="NCBI Taxonomy" id="1189621"/>
    <lineage>
        <taxon>Bacteria</taxon>
        <taxon>Pseudomonadati</taxon>
        <taxon>Bacteroidota</taxon>
        <taxon>Cytophagia</taxon>
        <taxon>Cytophagales</taxon>
        <taxon>Cyclobacteriaceae</taxon>
        <taxon>Nitritalea</taxon>
    </lineage>
</organism>
<dbReference type="InterPro" id="IPR050739">
    <property type="entry name" value="MFP"/>
</dbReference>
<evidence type="ECO:0000256" key="1">
    <source>
        <dbReference type="SAM" id="Coils"/>
    </source>
</evidence>
<keyword evidence="4" id="KW-1185">Reference proteome</keyword>
<protein>
    <submittedName>
        <fullName evidence="3">Secretion protein HlyD family protein</fullName>
    </submittedName>
</protein>
<evidence type="ECO:0000313" key="4">
    <source>
        <dbReference type="Proteomes" id="UP000005551"/>
    </source>
</evidence>
<comment type="caution">
    <text evidence="3">The sequence shown here is derived from an EMBL/GenBank/DDBJ whole genome shotgun (WGS) entry which is preliminary data.</text>
</comment>
<dbReference type="PANTHER" id="PTHR30386:SF28">
    <property type="entry name" value="EXPORTED PROTEIN"/>
    <property type="match status" value="1"/>
</dbReference>
<proteinExistence type="predicted"/>
<gene>
    <name evidence="3" type="ORF">A3SI_19431</name>
</gene>
<dbReference type="Proteomes" id="UP000005551">
    <property type="component" value="Unassembled WGS sequence"/>
</dbReference>
<accession>I5BT63</accession>
<dbReference type="Gene3D" id="2.40.30.170">
    <property type="match status" value="1"/>
</dbReference>
<feature type="domain" description="AprE-like beta-barrel" evidence="2">
    <location>
        <begin position="212"/>
        <end position="299"/>
    </location>
</feature>
<feature type="coiled-coil region" evidence="1">
    <location>
        <begin position="36"/>
        <end position="63"/>
    </location>
</feature>
<evidence type="ECO:0000313" key="3">
    <source>
        <dbReference type="EMBL" id="EIM72765.1"/>
    </source>
</evidence>
<dbReference type="EMBL" id="AJYA01000077">
    <property type="protein sequence ID" value="EIM72765.1"/>
    <property type="molecule type" value="Genomic_DNA"/>
</dbReference>
<dbReference type="InterPro" id="IPR058982">
    <property type="entry name" value="Beta-barrel_AprE"/>
</dbReference>
<name>I5BT63_9BACT</name>
<sequence>MLFASLVSGTVDSVFVTENARVQKGDKIFTVRANVIAEQSDNSRQLLREYNNQQRDLEKLIKLTAAYDWDKVPTLQSPDYQQEANFFYARLKELKNQFEITKRDFKRNEGLHQAGAISDAEFDQVSLYYENAKNTLLTAYSQQAAIWQSNLNQIRILIQDLSSRTKQLKEEQDFYTITAPVDGFVQDIRQLFPGANVAAGESLGDISPEGALLAEVLVSPKDIGFLRKDSKVKMQVDAFNYNEWGFLEGTLVEISNDVFVEADGQPYFRVRCALDRDYMELKNGYQGNLMKGMTVQARFSFTRRRVANLLFDKVDDWINPNLVANR</sequence>
<dbReference type="Gene3D" id="2.40.50.100">
    <property type="match status" value="1"/>
</dbReference>
<dbReference type="PANTHER" id="PTHR30386">
    <property type="entry name" value="MEMBRANE FUSION SUBUNIT OF EMRAB-TOLC MULTIDRUG EFFLUX PUMP"/>
    <property type="match status" value="1"/>
</dbReference>
<dbReference type="STRING" id="1189621.A3SI_19431"/>